<evidence type="ECO:0000256" key="1">
    <source>
        <dbReference type="SAM" id="MobiDB-lite"/>
    </source>
</evidence>
<keyword evidence="2" id="KW-1185">Reference proteome</keyword>
<dbReference type="AlphaFoldDB" id="A0A914UL84"/>
<feature type="region of interest" description="Disordered" evidence="1">
    <location>
        <begin position="45"/>
        <end position="70"/>
    </location>
</feature>
<sequence>MARSRRRLLGVTGLTPPHRRATIVEAANIYRRQALLRTNSPLQIRPLLGFSRPPPSPPAATVDDRRKERQRDADLFASQHTPIGGLAAALPGGRRRWRPCRATARVASSSSHTIKTVVRIFRAQARRRRRCRSRPVGVDDGDPSSADAVTGQIMAGAHAPPNDNHFDTVSVSAAETRGGRSGGSGVDSKGA</sequence>
<proteinExistence type="predicted"/>
<dbReference type="Proteomes" id="UP000887566">
    <property type="component" value="Unplaced"/>
</dbReference>
<organism evidence="2 3">
    <name type="scientific">Plectus sambesii</name>
    <dbReference type="NCBI Taxonomy" id="2011161"/>
    <lineage>
        <taxon>Eukaryota</taxon>
        <taxon>Metazoa</taxon>
        <taxon>Ecdysozoa</taxon>
        <taxon>Nematoda</taxon>
        <taxon>Chromadorea</taxon>
        <taxon>Plectida</taxon>
        <taxon>Plectina</taxon>
        <taxon>Plectoidea</taxon>
        <taxon>Plectidae</taxon>
        <taxon>Plectus</taxon>
    </lineage>
</organism>
<dbReference type="WBParaSite" id="PSAMB.scaffold1081size36210.g10839.t1">
    <property type="protein sequence ID" value="PSAMB.scaffold1081size36210.g10839.t1"/>
    <property type="gene ID" value="PSAMB.scaffold1081size36210.g10839"/>
</dbReference>
<name>A0A914UL84_9BILA</name>
<protein>
    <submittedName>
        <fullName evidence="3">Uncharacterized protein</fullName>
    </submittedName>
</protein>
<evidence type="ECO:0000313" key="3">
    <source>
        <dbReference type="WBParaSite" id="PSAMB.scaffold1081size36210.g10839.t1"/>
    </source>
</evidence>
<evidence type="ECO:0000313" key="2">
    <source>
        <dbReference type="Proteomes" id="UP000887566"/>
    </source>
</evidence>
<accession>A0A914UL84</accession>
<reference evidence="3" key="1">
    <citation type="submission" date="2022-11" db="UniProtKB">
        <authorList>
            <consortium name="WormBaseParasite"/>
        </authorList>
    </citation>
    <scope>IDENTIFICATION</scope>
</reference>
<feature type="region of interest" description="Disordered" evidence="1">
    <location>
        <begin position="131"/>
        <end position="191"/>
    </location>
</feature>